<dbReference type="InterPro" id="IPR036709">
    <property type="entry name" value="Autotransporte_beta_dom_sf"/>
</dbReference>
<keyword evidence="1" id="KW-0732">Signal</keyword>
<evidence type="ECO:0000256" key="2">
    <source>
        <dbReference type="SAM" id="MobiDB-lite"/>
    </source>
</evidence>
<feature type="region of interest" description="Disordered" evidence="2">
    <location>
        <begin position="66"/>
        <end position="91"/>
    </location>
</feature>
<feature type="region of interest" description="Disordered" evidence="2">
    <location>
        <begin position="1982"/>
        <end position="2027"/>
    </location>
</feature>
<gene>
    <name evidence="4" type="ORF">CPA56_00720</name>
</gene>
<name>A0ABR5ZQG3_9PROT</name>
<dbReference type="SUPFAM" id="SSF51126">
    <property type="entry name" value="Pectin lyase-like"/>
    <property type="match status" value="6"/>
</dbReference>
<evidence type="ECO:0000259" key="3">
    <source>
        <dbReference type="PROSITE" id="PS51208"/>
    </source>
</evidence>
<reference evidence="4 5" key="1">
    <citation type="submission" date="2017-10" db="EMBL/GenBank/DDBJ databases">
        <authorList>
            <person name="Jakob F."/>
        </authorList>
    </citation>
    <scope>NUCLEOTIDE SEQUENCE [LARGE SCALE GENOMIC DNA]</scope>
    <source>
        <strain evidence="4 5">TMW 2.1889</strain>
    </source>
</reference>
<feature type="domain" description="Autotransporter" evidence="3">
    <location>
        <begin position="2819"/>
        <end position="3100"/>
    </location>
</feature>
<sequence>MGGGFCGASVHNSVDDKDRPVFITEQNGHAPLRYLASHKAGYRRFGYMLALLSGVSLVAGVGSTARADDGASVSGDMTNTQTRNLPQGTKIDGNLYQQGGDLGLDGTTVAGTLHLDGGTALFGHSGGGHGGTLVQSLAGNGDVRLDKPESDPSETMTPSPNPSAPYQGELAISQGKGETYSGSLKGTGVFTLLDGAQTLTGQNQINGTVDIHNGTLTLKDKGSFSTEPGSTTGPLVVGLAQGDQGHLVMDGPDAKIQRMSVFVGNGDSSYGGKGGPVGTSDATLTNGAQINNRTNENMYVVVANGQHGSMNVESGSRVASDEFYVAASPSLTGTVNVKGSNSAVEATNAHIGAEGTGTVNVSDGGSLQATSMTLGEQKGEGTVTVGANGTLKNDTTTIGADGKGTLTVNGGRFESDKAIRFGTSNSDNAHSDGTLNVQNGGVLVAADNGSSPAISAESGAKAAINIDSSKVQNLQGHDMTSTVAANLTGSNELDVQGQNTMSWKGGVSGSGDLVKVGTGTLELAGGGTYSGQTDVQSGVLNVGDVTMGGPIRNRKDATFTQTGGVVSGDLDNSGSATVNRTNVTGTITNNGDFTSQSSQLADLENISGTATLKNTLALNITTMEDAELNLQDSVVRAFHNMDSFVDIANSKVNGVSSPADTKSDEDVLAGRSGISLYALADRIGDADTISNRDDAGSGQVTFSTNSGRTRFRGSSVGGVINTGTLQLLQKSTGGTIIQNDGKLLIDDSTVAKLEANGGLFDIGNGGATVWTLKGGGNGQLEGTLNLTNAADTYSGSMSGTGGLTISGGTETLAGQNTYTGDTNVAQGAGLVLTGSLASPLNNNGTATVDGGKVGGLTTNVSELTVKNGGALADLANKSGGTATLTDSTAGHVINDEGATFSATGGQLASAENSGTMTLGKGNSVTGDVTQKAGSLTLDGNQIDGILTAEGGQLTVAQGGSKAGSLAGSSSAQLDGSLELTKASTSYDGVLGGQGGLTVSGGTQTLTGNNTYTGDTNVTKDGGLVLKGSLVGALNNDGRSDIDGGRLAAPTTNRGTLTAEKGTLADLANRAGTATLTDSTAGHVINEDGATFSVTGGQLASAENSGTMTLGKDNSVTGDVTQKAGSLTLDGNQIDGKLAADGGQFTVAEAGSRVGTLSGSGNGQLDGQFDLTNAADTYSGVLSGKGGLTVSAGHESLTGASTYTGDTNVAQKAGLTLNGAVGGALNNDGTTDVDGGRVAGLTTNSGTLTAGKATLADVVNKAGTATLADSTAGHVTNADGATFSATGGQLASAENSGTMTLGKDNSVTGDVIQKAGSLTLDHDEIGGILTAEGGQLTVAQGGSKAGSLAGSSSAQLDGSLELTKASTSYDGVLGGQGGLTVSGGTQTLTGNNTYTGDTNVTKDGGLVLKGSLVGALNNDGRSDIDGGRLAAPTTNRGTLTAEKGTLADLANRAGTATLTDSTAGHVINEDGATFSVTGGQLASAENSGTMTLGKDNSVTGDVTQKAGSLTLDGNQIDGKLAADGGQFTVAEAGSRVGTLSGSGNGQLDGQFDLTNAADTYSGVLSGKGGLTVSAGHESLTGASTYTGDTNVAQKAGLTLNGAVGGALNNDGTTDVDGGRVAGLTTNRGTLNAEKATLADVVNKAGTATLADSTAGHVTNADGATFSATGGQLASAENSGIMTLGKDNSVTGDVIQKAGSLTLDGNRVDGTLAAGGGTFTVTGNGSTVGSLAGIGSALLNRDGDEADQADGTANGTLNGTLHLTNARDTYAGNLSGTGGLTVSGGHEVLTGTNSYAGPTLVQNDARLDVNGDNGAATGATSVVDSATLRGKGTIGGDVTIGSGATLAPGTDEAPGRLQINGNLNLDNGSRQVFRLGQTNTEGGAYNDFVDVKGSLQLGGTLSIQPVEGAPNVSNSALMSGLYRLYSYGGTLSGSQQQLQLPGQNVDGLSIQTSIDHQVNLTVPSPTVPPTHTDHPDANFNFWDGNASSHRGTDDAGNGKIDGGDGVWSAASPNGTPNWAESDGKTNGQWQSGNMAIFAASAGTVRVDDRDGQAPVSFSGAQFANIDGKQYLVTGDRLEASTGDTVIRVGDGTSEGKNITAEIASVIDGSHVDGGTALHKADLGTLILSSDNDFARPTRIDAGTLQLGNGGTTGSVGSQEIINNGTLAVDHSNDITLAQPISGTGSLVQKGSGTTTLSGDNTYAGDTKVDDGRLNITGTIAGNLNNNATTDVNGGRVGGTTTNTGTLTAENGTLAHLDNSGKATLTGGQLASATNSGAMTLGQGNTVTGDVTQNGGTLSLDGNKVDGTLAANGGQFDVTGNGSTVGSLTGAGNGVLDGTLSLTNAHDTYAGSLSGTGGLTLASGQETLTNQSHIGGPVAVNEGTLALAGSAAQLATDGGMTVGSKGPSEVTLSDGAGLHSSSPIVFAKAETMPADGLNATINVLNGSTLAAGDANGRPGLDAEDGARARLVLDGGTLQNQKGSDLTGNVDTSIGSKGATFDVQDQNHLTLASNVALTDGNASGEKAGGLTKTGTGTFTFEGDGSGFSGPTDIQSGEMIVDGNLSRSDVTVQRGAGLAGNGYVGTTVVSDGAALGGGNEARIGGLHVNGDLTMAKGSVLFIRGDNEATGQKLAEPDGFSYSELKSDRVLVSGKATLQGGTLDLQVKNPMALSYGQAYRVLTANAGVNGHYDDLKTNIGQDYAYLDPRLVYQDNDVDVVLRRSIYGYDHVGQTRNEVTAGEGLNRIGDGTQLAQAMTVLTKDQARRALDNLSGELHASIRTGLIQDSFYIRNAALNRLAAADCDYGHNGQSFFDLKTHKKNGTCYSDHAIMWGQAYGGMGFNSGDGNAALMHHNTAGFVMGVDAPISRSNWRVGGLISYGHSQFNIQRGRSSSANSNNVSIGAYAGTHWGRLNLRLGAIYSWNVINTHRHIAVGDYGGRLSSSYLGGTAQGFGELGYKFRGAHSMFEPFMNVAYVNMESDSYREHGNEAALHSHGTDTGVTFSSFGFRTATTLSIGKAVFMPHLTAAYRHAFGRMGSRQHEAFSMTGGASDMDVAGVLLSSNAAVVQAGVTAHVSDRVDLDLSYIGQYGNQSTESGGTGSVKVRF</sequence>
<comment type="caution">
    <text evidence="4">The sequence shown here is derived from an EMBL/GenBank/DDBJ whole genome shotgun (WGS) entry which is preliminary data.</text>
</comment>
<evidence type="ECO:0000313" key="5">
    <source>
        <dbReference type="Proteomes" id="UP000765338"/>
    </source>
</evidence>
<dbReference type="NCBIfam" id="TIGR02601">
    <property type="entry name" value="autotrns_rpt"/>
    <property type="match status" value="4"/>
</dbReference>
<evidence type="ECO:0000256" key="1">
    <source>
        <dbReference type="ARBA" id="ARBA00022729"/>
    </source>
</evidence>
<dbReference type="EMBL" id="PDLY01000001">
    <property type="protein sequence ID" value="MBA5726520.1"/>
    <property type="molecule type" value="Genomic_DNA"/>
</dbReference>
<dbReference type="Proteomes" id="UP000765338">
    <property type="component" value="Unassembled WGS sequence"/>
</dbReference>
<accession>A0ABR5ZQG3</accession>
<dbReference type="PROSITE" id="PS51208">
    <property type="entry name" value="AUTOTRANSPORTER"/>
    <property type="match status" value="1"/>
</dbReference>
<dbReference type="SUPFAM" id="SSF103515">
    <property type="entry name" value="Autotransporter"/>
    <property type="match status" value="1"/>
</dbReference>
<dbReference type="Gene3D" id="2.160.20.20">
    <property type="match status" value="1"/>
</dbReference>
<proteinExistence type="predicted"/>
<dbReference type="InterPro" id="IPR013425">
    <property type="entry name" value="Autotrns_rpt"/>
</dbReference>
<organism evidence="4 5">
    <name type="scientific">Bombella mellum</name>
    <dbReference type="NCBI Taxonomy" id="2039288"/>
    <lineage>
        <taxon>Bacteria</taxon>
        <taxon>Pseudomonadati</taxon>
        <taxon>Pseudomonadota</taxon>
        <taxon>Alphaproteobacteria</taxon>
        <taxon>Acetobacterales</taxon>
        <taxon>Acetobacteraceae</taxon>
        <taxon>Bombella</taxon>
    </lineage>
</organism>
<keyword evidence="5" id="KW-1185">Reference proteome</keyword>
<evidence type="ECO:0000313" key="4">
    <source>
        <dbReference type="EMBL" id="MBA5726520.1"/>
    </source>
</evidence>
<dbReference type="SMART" id="SM00869">
    <property type="entry name" value="Autotransporter"/>
    <property type="match status" value="1"/>
</dbReference>
<protein>
    <recommendedName>
        <fullName evidence="3">Autotransporter domain-containing protein</fullName>
    </recommendedName>
</protein>
<dbReference type="InterPro" id="IPR030895">
    <property type="entry name" value="T5SS_PEPC_rpt"/>
</dbReference>
<dbReference type="Pfam" id="PF12951">
    <property type="entry name" value="PATR"/>
    <property type="match status" value="10"/>
</dbReference>
<dbReference type="NCBIfam" id="TIGR04393">
    <property type="entry name" value="rpt_T5SS_PEPC"/>
    <property type="match status" value="1"/>
</dbReference>
<dbReference type="InterPro" id="IPR011050">
    <property type="entry name" value="Pectin_lyase_fold/virulence"/>
</dbReference>
<feature type="compositionally biased region" description="Polar residues" evidence="2">
    <location>
        <begin position="2008"/>
        <end position="2027"/>
    </location>
</feature>
<dbReference type="InterPro" id="IPR012332">
    <property type="entry name" value="Autotransporter_pectin_lyase_C"/>
</dbReference>
<feature type="compositionally biased region" description="Polar residues" evidence="2">
    <location>
        <begin position="75"/>
        <end position="87"/>
    </location>
</feature>
<dbReference type="InterPro" id="IPR005546">
    <property type="entry name" value="Autotransporte_beta"/>
</dbReference>
<feature type="region of interest" description="Disordered" evidence="2">
    <location>
        <begin position="141"/>
        <end position="169"/>
    </location>
</feature>